<dbReference type="Gene3D" id="3.80.10.10">
    <property type="entry name" value="Ribonuclease Inhibitor"/>
    <property type="match status" value="1"/>
</dbReference>
<comment type="caution">
    <text evidence="1">The sequence shown here is derived from an EMBL/GenBank/DDBJ whole genome shotgun (WGS) entry which is preliminary data.</text>
</comment>
<organism evidence="1 2">
    <name type="scientific">Lymnaea stagnalis</name>
    <name type="common">Great pond snail</name>
    <name type="synonym">Helix stagnalis</name>
    <dbReference type="NCBI Taxonomy" id="6523"/>
    <lineage>
        <taxon>Eukaryota</taxon>
        <taxon>Metazoa</taxon>
        <taxon>Spiralia</taxon>
        <taxon>Lophotrochozoa</taxon>
        <taxon>Mollusca</taxon>
        <taxon>Gastropoda</taxon>
        <taxon>Heterobranchia</taxon>
        <taxon>Euthyneura</taxon>
        <taxon>Panpulmonata</taxon>
        <taxon>Hygrophila</taxon>
        <taxon>Lymnaeoidea</taxon>
        <taxon>Lymnaeidae</taxon>
        <taxon>Lymnaea</taxon>
    </lineage>
</organism>
<keyword evidence="2" id="KW-1185">Reference proteome</keyword>
<gene>
    <name evidence="1" type="ORF">GSLYS_00019058001</name>
</gene>
<reference evidence="1 2" key="1">
    <citation type="submission" date="2024-04" db="EMBL/GenBank/DDBJ databases">
        <authorList>
            <consortium name="Genoscope - CEA"/>
            <person name="William W."/>
        </authorList>
    </citation>
    <scope>NUCLEOTIDE SEQUENCE [LARGE SCALE GENOMIC DNA]</scope>
</reference>
<proteinExistence type="predicted"/>
<evidence type="ECO:0000313" key="2">
    <source>
        <dbReference type="Proteomes" id="UP001497497"/>
    </source>
</evidence>
<dbReference type="EMBL" id="CAXITT010000724">
    <property type="protein sequence ID" value="CAL1545591.1"/>
    <property type="molecule type" value="Genomic_DNA"/>
</dbReference>
<dbReference type="SUPFAM" id="SSF52047">
    <property type="entry name" value="RNI-like"/>
    <property type="match status" value="1"/>
</dbReference>
<feature type="non-terminal residue" evidence="1">
    <location>
        <position position="101"/>
    </location>
</feature>
<name>A0AAV2IH89_LYMST</name>
<accession>A0AAV2IH89</accession>
<dbReference type="InterPro" id="IPR032675">
    <property type="entry name" value="LRR_dom_sf"/>
</dbReference>
<dbReference type="AlphaFoldDB" id="A0AAV2IH89"/>
<dbReference type="Proteomes" id="UP001497497">
    <property type="component" value="Unassembled WGS sequence"/>
</dbReference>
<evidence type="ECO:0000313" key="1">
    <source>
        <dbReference type="EMBL" id="CAL1545591.1"/>
    </source>
</evidence>
<protein>
    <submittedName>
        <fullName evidence="1">Uncharacterized protein</fullName>
    </submittedName>
</protein>
<sequence>MTTIIEHFNSQLLSLNLSGNLMHGFYRVIDAICENCSNLEMLAINYCRADVLTLDIERLQRSLPALKTLNMGYILSSNINIEEKPSYLSPGFQSLEDLSIA</sequence>